<dbReference type="Pfam" id="PF00115">
    <property type="entry name" value="COX1"/>
    <property type="match status" value="1"/>
</dbReference>
<feature type="transmembrane region" description="Helical" evidence="7">
    <location>
        <begin position="206"/>
        <end position="231"/>
    </location>
</feature>
<evidence type="ECO:0000256" key="6">
    <source>
        <dbReference type="SAM" id="MobiDB-lite"/>
    </source>
</evidence>
<dbReference type="GO" id="GO:0004129">
    <property type="term" value="F:cytochrome-c oxidase activity"/>
    <property type="evidence" value="ECO:0007669"/>
    <property type="project" value="InterPro"/>
</dbReference>
<sequence length="544" mass="59627">MAGPPTDRTTDDREKLRGALRWVTTVDHEDIGLLYLVFGTTAGLLGGFDAMLLRTGLLTPSADVWGPETYNELFTTHGLTMLFLFATPVAFGLANYVVPSLIGADDMAFPRVNATAFWLLPAAFVLMRAGIVADLLGIADIHPPATGWTLYPPLSRRAPNVDLDLVLLGLHLSGVSTLLSAGNFVVTIVTERADLVGWHRLDIFSWTVLTTSGLVLFAFPVLGSAVVMLLLDRNLGTTFFAVEAGGPLLWQHLFWFFGHPEVYILALPPMGLLSHIIPKFTGRKLFGFQFVVYSTLAIGVLAFGVWAHHMFTTGIDPRLRASFMAVSLAIALPSAVKTFNWIATMWGGTIRLTAPMLFCVGAIGNFIIGGVTGVFLASVPVDLLYHGTYYVVGHFHFVLVGMVVFALFAACYYWFPLLTGRLFDPGLARAHFWLTTIGVVIAFLAMLVAGMGGLPRRMASYPVRFATTQQLATLGAYLIGFGQVLWLWNILVSWRTGRIVETADIWNLKASGAFTREWQRFEQRLEEAESRPDSAATTADDKRA</sequence>
<dbReference type="InterPro" id="IPR023616">
    <property type="entry name" value="Cyt_c_oxase-like_su1_dom"/>
</dbReference>
<evidence type="ECO:0000259" key="8">
    <source>
        <dbReference type="PROSITE" id="PS50855"/>
    </source>
</evidence>
<dbReference type="RefSeq" id="WP_005045973.1">
    <property type="nucleotide sequence ID" value="NZ_AOME01000080.1"/>
</dbReference>
<accession>M0MXA0</accession>
<feature type="transmembrane region" description="Helical" evidence="7">
    <location>
        <begin position="262"/>
        <end position="278"/>
    </location>
</feature>
<protein>
    <submittedName>
        <fullName evidence="9">Cytochrome-c oxidase</fullName>
    </submittedName>
</protein>
<dbReference type="InterPro" id="IPR023615">
    <property type="entry name" value="Cyt_c_Oxase_su1_BS"/>
</dbReference>
<dbReference type="AlphaFoldDB" id="M0MXA0"/>
<dbReference type="Proteomes" id="UP000011625">
    <property type="component" value="Unassembled WGS sequence"/>
</dbReference>
<feature type="transmembrane region" description="Helical" evidence="7">
    <location>
        <begin position="397"/>
        <end position="418"/>
    </location>
</feature>
<keyword evidence="5" id="KW-0408">Iron</keyword>
<feature type="transmembrane region" description="Helical" evidence="7">
    <location>
        <begin position="165"/>
        <end position="186"/>
    </location>
</feature>
<feature type="transmembrane region" description="Helical" evidence="7">
    <location>
        <begin position="118"/>
        <end position="139"/>
    </location>
</feature>
<reference evidence="9 10" key="1">
    <citation type="journal article" date="2014" name="PLoS Genet.">
        <title>Phylogenetically driven sequencing of extremely halophilic archaea reveals strategies for static and dynamic osmo-response.</title>
        <authorList>
            <person name="Becker E.A."/>
            <person name="Seitzer P.M."/>
            <person name="Tritt A."/>
            <person name="Larsen D."/>
            <person name="Krusor M."/>
            <person name="Yao A.I."/>
            <person name="Wu D."/>
            <person name="Madern D."/>
            <person name="Eisen J.A."/>
            <person name="Darling A.E."/>
            <person name="Facciotti M.T."/>
        </authorList>
    </citation>
    <scope>NUCLEOTIDE SEQUENCE [LARGE SCALE GENOMIC DNA]</scope>
    <source>
        <strain evidence="9 10">DSM 8989</strain>
    </source>
</reference>
<keyword evidence="5" id="KW-0349">Heme</keyword>
<evidence type="ECO:0000313" key="9">
    <source>
        <dbReference type="EMBL" id="EMA49030.1"/>
    </source>
</evidence>
<dbReference type="InterPro" id="IPR036927">
    <property type="entry name" value="Cyt_c_oxase-like_su1_sf"/>
</dbReference>
<dbReference type="GO" id="GO:0022904">
    <property type="term" value="P:respiratory electron transport chain"/>
    <property type="evidence" value="ECO:0007669"/>
    <property type="project" value="TreeGrafter"/>
</dbReference>
<dbReference type="PATRIC" id="fig|1227456.3.peg.3780"/>
<evidence type="ECO:0000256" key="2">
    <source>
        <dbReference type="ARBA" id="ARBA00022692"/>
    </source>
</evidence>
<organism evidence="9 10">
    <name type="scientific">Halococcus salifodinae DSM 8989</name>
    <dbReference type="NCBI Taxonomy" id="1227456"/>
    <lineage>
        <taxon>Archaea</taxon>
        <taxon>Methanobacteriati</taxon>
        <taxon>Methanobacteriota</taxon>
        <taxon>Stenosarchaea group</taxon>
        <taxon>Halobacteria</taxon>
        <taxon>Halobacteriales</taxon>
        <taxon>Halococcaceae</taxon>
        <taxon>Halococcus</taxon>
    </lineage>
</organism>
<keyword evidence="3 7" id="KW-1133">Transmembrane helix</keyword>
<dbReference type="PANTHER" id="PTHR10422:SF18">
    <property type="entry name" value="CYTOCHROME C OXIDASE SUBUNIT 1"/>
    <property type="match status" value="1"/>
</dbReference>
<keyword evidence="5" id="KW-0249">Electron transport</keyword>
<dbReference type="PROSITE" id="PS00077">
    <property type="entry name" value="COX1_CUB"/>
    <property type="match status" value="1"/>
</dbReference>
<gene>
    <name evidence="9" type="ORF">C450_18589</name>
</gene>
<feature type="domain" description="Cytochrome oxidase subunit I profile" evidence="8">
    <location>
        <begin position="16"/>
        <end position="507"/>
    </location>
</feature>
<feature type="transmembrane region" description="Helical" evidence="7">
    <location>
        <begin position="474"/>
        <end position="492"/>
    </location>
</feature>
<feature type="transmembrane region" description="Helical" evidence="7">
    <location>
        <begin position="32"/>
        <end position="53"/>
    </location>
</feature>
<feature type="transmembrane region" description="Helical" evidence="7">
    <location>
        <begin position="355"/>
        <end position="377"/>
    </location>
</feature>
<dbReference type="PROSITE" id="PS50855">
    <property type="entry name" value="COX1"/>
    <property type="match status" value="1"/>
</dbReference>
<dbReference type="GO" id="GO:0015990">
    <property type="term" value="P:electron transport coupled proton transport"/>
    <property type="evidence" value="ECO:0007669"/>
    <property type="project" value="TreeGrafter"/>
</dbReference>
<name>M0MXA0_9EURY</name>
<feature type="region of interest" description="Disordered" evidence="6">
    <location>
        <begin position="525"/>
        <end position="544"/>
    </location>
</feature>
<keyword evidence="5" id="KW-0679">Respiratory chain</keyword>
<comment type="subcellular location">
    <subcellularLocation>
        <location evidence="1">Membrane</location>
        <topology evidence="1">Multi-pass membrane protein</topology>
    </subcellularLocation>
</comment>
<evidence type="ECO:0000256" key="4">
    <source>
        <dbReference type="ARBA" id="ARBA00023136"/>
    </source>
</evidence>
<keyword evidence="10" id="KW-1185">Reference proteome</keyword>
<dbReference type="SUPFAM" id="SSF81442">
    <property type="entry name" value="Cytochrome c oxidase subunit I-like"/>
    <property type="match status" value="1"/>
</dbReference>
<keyword evidence="2 5" id="KW-0812">Transmembrane</keyword>
<feature type="transmembrane region" description="Helical" evidence="7">
    <location>
        <begin position="290"/>
        <end position="311"/>
    </location>
</feature>
<evidence type="ECO:0000256" key="1">
    <source>
        <dbReference type="ARBA" id="ARBA00004141"/>
    </source>
</evidence>
<dbReference type="InterPro" id="IPR000883">
    <property type="entry name" value="Cyt_C_Oxase_1"/>
</dbReference>
<dbReference type="PRINTS" id="PR01165">
    <property type="entry name" value="CYCOXIDASEI"/>
</dbReference>
<evidence type="ECO:0000313" key="10">
    <source>
        <dbReference type="Proteomes" id="UP000011625"/>
    </source>
</evidence>
<dbReference type="OrthoDB" id="33297at2157"/>
<evidence type="ECO:0000256" key="5">
    <source>
        <dbReference type="RuleBase" id="RU000370"/>
    </source>
</evidence>
<keyword evidence="5" id="KW-0479">Metal-binding</keyword>
<feature type="transmembrane region" description="Helical" evidence="7">
    <location>
        <begin position="430"/>
        <end position="454"/>
    </location>
</feature>
<dbReference type="Gene3D" id="1.20.210.10">
    <property type="entry name" value="Cytochrome c oxidase-like, subunit I domain"/>
    <property type="match status" value="1"/>
</dbReference>
<keyword evidence="4 7" id="KW-0472">Membrane</keyword>
<feature type="transmembrane region" description="Helical" evidence="7">
    <location>
        <begin position="74"/>
        <end position="98"/>
    </location>
</feature>
<keyword evidence="5" id="KW-0813">Transport</keyword>
<dbReference type="PANTHER" id="PTHR10422">
    <property type="entry name" value="CYTOCHROME C OXIDASE SUBUNIT 1"/>
    <property type="match status" value="1"/>
</dbReference>
<feature type="transmembrane region" description="Helical" evidence="7">
    <location>
        <begin position="323"/>
        <end position="343"/>
    </location>
</feature>
<evidence type="ECO:0000256" key="7">
    <source>
        <dbReference type="SAM" id="Phobius"/>
    </source>
</evidence>
<proteinExistence type="inferred from homology"/>
<dbReference type="STRING" id="1227456.C450_18589"/>
<comment type="similarity">
    <text evidence="5">Belongs to the heme-copper respiratory oxidase family.</text>
</comment>
<dbReference type="GO" id="GO:0020037">
    <property type="term" value="F:heme binding"/>
    <property type="evidence" value="ECO:0007669"/>
    <property type="project" value="InterPro"/>
</dbReference>
<comment type="caution">
    <text evidence="9">The sequence shown here is derived from an EMBL/GenBank/DDBJ whole genome shotgun (WGS) entry which is preliminary data.</text>
</comment>
<evidence type="ECO:0000256" key="3">
    <source>
        <dbReference type="ARBA" id="ARBA00022989"/>
    </source>
</evidence>
<dbReference type="GO" id="GO:0009060">
    <property type="term" value="P:aerobic respiration"/>
    <property type="evidence" value="ECO:0007669"/>
    <property type="project" value="InterPro"/>
</dbReference>
<dbReference type="GO" id="GO:0016020">
    <property type="term" value="C:membrane"/>
    <property type="evidence" value="ECO:0007669"/>
    <property type="project" value="UniProtKB-SubCell"/>
</dbReference>
<dbReference type="EMBL" id="AOME01000080">
    <property type="protein sequence ID" value="EMA49030.1"/>
    <property type="molecule type" value="Genomic_DNA"/>
</dbReference>